<comment type="caution">
    <text evidence="1">The sequence shown here is derived from an EMBL/GenBank/DDBJ whole genome shotgun (WGS) entry which is preliminary data.</text>
</comment>
<organism evidence="1 2">
    <name type="scientific">Parasphingorhabdus litoris</name>
    <dbReference type="NCBI Taxonomy" id="394733"/>
    <lineage>
        <taxon>Bacteria</taxon>
        <taxon>Pseudomonadati</taxon>
        <taxon>Pseudomonadota</taxon>
        <taxon>Alphaproteobacteria</taxon>
        <taxon>Sphingomonadales</taxon>
        <taxon>Sphingomonadaceae</taxon>
        <taxon>Parasphingorhabdus</taxon>
    </lineage>
</organism>
<dbReference type="EMBL" id="BAAAEM010000003">
    <property type="protein sequence ID" value="GAA0481705.1"/>
    <property type="molecule type" value="Genomic_DNA"/>
</dbReference>
<protein>
    <recommendedName>
        <fullName evidence="3">Lipoprotein</fullName>
    </recommendedName>
</protein>
<name>A0ABP3KKG9_9SPHN</name>
<accession>A0ABP3KKG9</accession>
<dbReference type="PROSITE" id="PS51257">
    <property type="entry name" value="PROKAR_LIPOPROTEIN"/>
    <property type="match status" value="1"/>
</dbReference>
<evidence type="ECO:0000313" key="1">
    <source>
        <dbReference type="EMBL" id="GAA0481705.1"/>
    </source>
</evidence>
<dbReference type="Proteomes" id="UP001500713">
    <property type="component" value="Unassembled WGS sequence"/>
</dbReference>
<gene>
    <name evidence="1" type="ORF">GCM10009096_24890</name>
</gene>
<sequence>MRKFLVISATILFAACTPVKEQAMTECMKQADSFPGSVDPEKLCTCMTKDIPEDANVADAEKAMMGSMQACASEMVSDMLTDGLPSAEDSSAAE</sequence>
<evidence type="ECO:0008006" key="3">
    <source>
        <dbReference type="Google" id="ProtNLM"/>
    </source>
</evidence>
<evidence type="ECO:0000313" key="2">
    <source>
        <dbReference type="Proteomes" id="UP001500713"/>
    </source>
</evidence>
<dbReference type="RefSeq" id="WP_229953468.1">
    <property type="nucleotide sequence ID" value="NZ_BAAAEM010000003.1"/>
</dbReference>
<keyword evidence="2" id="KW-1185">Reference proteome</keyword>
<reference evidence="2" key="1">
    <citation type="journal article" date="2019" name="Int. J. Syst. Evol. Microbiol.">
        <title>The Global Catalogue of Microorganisms (GCM) 10K type strain sequencing project: providing services to taxonomists for standard genome sequencing and annotation.</title>
        <authorList>
            <consortium name="The Broad Institute Genomics Platform"/>
            <consortium name="The Broad Institute Genome Sequencing Center for Infectious Disease"/>
            <person name="Wu L."/>
            <person name="Ma J."/>
        </authorList>
    </citation>
    <scope>NUCLEOTIDE SEQUENCE [LARGE SCALE GENOMIC DNA]</scope>
    <source>
        <strain evidence="2">JCM 14162</strain>
    </source>
</reference>
<proteinExistence type="predicted"/>